<evidence type="ECO:0000313" key="2">
    <source>
        <dbReference type="EMBL" id="CEJ89818.1"/>
    </source>
</evidence>
<dbReference type="PANTHER" id="PTHR42070">
    <property type="entry name" value="FILAMENT ASSOCIATED PROTEIN, PUTATIVE (AFU_ORTHOLOGUE AFUA_8G06630)-RELATED"/>
    <property type="match status" value="1"/>
</dbReference>
<dbReference type="HOGENOM" id="CLU_060781_0_1_1"/>
<dbReference type="PANTHER" id="PTHR42070:SF1">
    <property type="entry name" value="FILAMENT ASSOCIATED PROTEIN, PUTATIVE (AFU_ORTHOLOGUE AFUA_8G06630)-RELATED"/>
    <property type="match status" value="1"/>
</dbReference>
<feature type="region of interest" description="Disordered" evidence="1">
    <location>
        <begin position="97"/>
        <end position="122"/>
    </location>
</feature>
<feature type="compositionally biased region" description="Low complexity" evidence="1">
    <location>
        <begin position="140"/>
        <end position="155"/>
    </location>
</feature>
<name>A0A0A1THJ3_9HYPO</name>
<gene>
    <name evidence="2" type="ORF">VHEMI05643</name>
</gene>
<dbReference type="EMBL" id="CDHN01000003">
    <property type="protein sequence ID" value="CEJ89818.1"/>
    <property type="molecule type" value="Genomic_DNA"/>
</dbReference>
<feature type="compositionally biased region" description="Polar residues" evidence="1">
    <location>
        <begin position="156"/>
        <end position="173"/>
    </location>
</feature>
<feature type="compositionally biased region" description="Polar residues" evidence="1">
    <location>
        <begin position="1"/>
        <end position="14"/>
    </location>
</feature>
<reference evidence="2 3" key="1">
    <citation type="journal article" date="2015" name="Genome Announc.">
        <title>Draft Genome Sequence and Gene Annotation of the Entomopathogenic Fungus Verticillium hemipterigenum.</title>
        <authorList>
            <person name="Horn F."/>
            <person name="Habel A."/>
            <person name="Scharf D.H."/>
            <person name="Dworschak J."/>
            <person name="Brakhage A.A."/>
            <person name="Guthke R."/>
            <person name="Hertweck C."/>
            <person name="Linde J."/>
        </authorList>
    </citation>
    <scope>NUCLEOTIDE SEQUENCE [LARGE SCALE GENOMIC DNA]</scope>
</reference>
<dbReference type="OrthoDB" id="187348at2759"/>
<evidence type="ECO:0000313" key="3">
    <source>
        <dbReference type="Proteomes" id="UP000039046"/>
    </source>
</evidence>
<dbReference type="STRING" id="1531966.A0A0A1THJ3"/>
<feature type="compositionally biased region" description="Basic and acidic residues" evidence="1">
    <location>
        <begin position="97"/>
        <end position="110"/>
    </location>
</feature>
<sequence>MPAPTKESSASTNPAAARIRENQRRSRARRKEYVEGMEKRLAELERRGVEATLEMQQAARTVAMENSRLKMLLQRQGVSPMEISNFLESFQHEDQYADDLSRSDDEHKPDVQGQWLGAPSSRHHRDLVDKLAVLADASVSESSASGQRSSGSVDSNIASPHSSRTVTMPTTPSQHHHDDPHMRHQPPSSPLLMSCNTAAQIIAQMQGTGTTDQYKAKMGCKQECECLVKNTLLFQIMDGHGPA</sequence>
<feature type="region of interest" description="Disordered" evidence="1">
    <location>
        <begin position="140"/>
        <end position="192"/>
    </location>
</feature>
<dbReference type="AlphaFoldDB" id="A0A0A1THJ3"/>
<dbReference type="CDD" id="cd14688">
    <property type="entry name" value="bZIP_YAP"/>
    <property type="match status" value="1"/>
</dbReference>
<dbReference type="Proteomes" id="UP000039046">
    <property type="component" value="Unassembled WGS sequence"/>
</dbReference>
<organism evidence="2 3">
    <name type="scientific">[Torrubiella] hemipterigena</name>
    <dbReference type="NCBI Taxonomy" id="1531966"/>
    <lineage>
        <taxon>Eukaryota</taxon>
        <taxon>Fungi</taxon>
        <taxon>Dikarya</taxon>
        <taxon>Ascomycota</taxon>
        <taxon>Pezizomycotina</taxon>
        <taxon>Sordariomycetes</taxon>
        <taxon>Hypocreomycetidae</taxon>
        <taxon>Hypocreales</taxon>
        <taxon>Clavicipitaceae</taxon>
        <taxon>Clavicipitaceae incertae sedis</taxon>
        <taxon>'Torrubiella' clade</taxon>
    </lineage>
</organism>
<evidence type="ECO:0008006" key="4">
    <source>
        <dbReference type="Google" id="ProtNLM"/>
    </source>
</evidence>
<protein>
    <recommendedName>
        <fullName evidence="4">BZIP domain-containing protein</fullName>
    </recommendedName>
</protein>
<feature type="region of interest" description="Disordered" evidence="1">
    <location>
        <begin position="1"/>
        <end position="32"/>
    </location>
</feature>
<keyword evidence="3" id="KW-1185">Reference proteome</keyword>
<proteinExistence type="predicted"/>
<evidence type="ECO:0000256" key="1">
    <source>
        <dbReference type="SAM" id="MobiDB-lite"/>
    </source>
</evidence>
<accession>A0A0A1THJ3</accession>